<name>A0A8H3FEX6_9LECA</name>
<keyword evidence="3" id="KW-1185">Reference proteome</keyword>
<feature type="compositionally biased region" description="Low complexity" evidence="1">
    <location>
        <begin position="113"/>
        <end position="143"/>
    </location>
</feature>
<dbReference type="OrthoDB" id="10252102at2759"/>
<evidence type="ECO:0000313" key="2">
    <source>
        <dbReference type="EMBL" id="CAF9923356.1"/>
    </source>
</evidence>
<reference evidence="2" key="1">
    <citation type="submission" date="2021-03" db="EMBL/GenBank/DDBJ databases">
        <authorList>
            <person name="Tagirdzhanova G."/>
        </authorList>
    </citation>
    <scope>NUCLEOTIDE SEQUENCE</scope>
</reference>
<dbReference type="GO" id="GO:0006888">
    <property type="term" value="P:endoplasmic reticulum to Golgi vesicle-mediated transport"/>
    <property type="evidence" value="ECO:0007669"/>
    <property type="project" value="InterPro"/>
</dbReference>
<dbReference type="InterPro" id="IPR011012">
    <property type="entry name" value="Longin-like_dom_sf"/>
</dbReference>
<accession>A0A8H3FEX6</accession>
<feature type="region of interest" description="Disordered" evidence="1">
    <location>
        <begin position="98"/>
        <end position="145"/>
    </location>
</feature>
<comment type="caution">
    <text evidence="2">The sequence shown here is derived from an EMBL/GenBank/DDBJ whole genome shotgun (WGS) entry which is preliminary data.</text>
</comment>
<dbReference type="InterPro" id="IPR006722">
    <property type="entry name" value="Sedlin"/>
</dbReference>
<dbReference type="PANTHER" id="PTHR12403">
    <property type="entry name" value="TRAFFICKING PROTEIN PARTICLE COMPLEX SUBUNIT 2"/>
    <property type="match status" value="1"/>
</dbReference>
<dbReference type="Pfam" id="PF04628">
    <property type="entry name" value="Sedlin_N"/>
    <property type="match status" value="1"/>
</dbReference>
<evidence type="ECO:0000256" key="1">
    <source>
        <dbReference type="SAM" id="MobiDB-lite"/>
    </source>
</evidence>
<evidence type="ECO:0000313" key="3">
    <source>
        <dbReference type="Proteomes" id="UP000664534"/>
    </source>
</evidence>
<dbReference type="SUPFAM" id="SSF64356">
    <property type="entry name" value="SNARE-like"/>
    <property type="match status" value="1"/>
</dbReference>
<protein>
    <submittedName>
        <fullName evidence="2">TRAPP subunit</fullName>
    </submittedName>
</protein>
<organism evidence="2 3">
    <name type="scientific">Imshaugia aleurites</name>
    <dbReference type="NCBI Taxonomy" id="172621"/>
    <lineage>
        <taxon>Eukaryota</taxon>
        <taxon>Fungi</taxon>
        <taxon>Dikarya</taxon>
        <taxon>Ascomycota</taxon>
        <taxon>Pezizomycotina</taxon>
        <taxon>Lecanoromycetes</taxon>
        <taxon>OSLEUM clade</taxon>
        <taxon>Lecanoromycetidae</taxon>
        <taxon>Lecanorales</taxon>
        <taxon>Lecanorineae</taxon>
        <taxon>Parmeliaceae</taxon>
        <taxon>Imshaugia</taxon>
    </lineage>
</organism>
<dbReference type="EMBL" id="CAJPDT010000033">
    <property type="protein sequence ID" value="CAF9923356.1"/>
    <property type="molecule type" value="Genomic_DNA"/>
</dbReference>
<proteinExistence type="predicted"/>
<dbReference type="AlphaFoldDB" id="A0A8H3FEX6"/>
<dbReference type="Gene3D" id="3.30.450.70">
    <property type="match status" value="1"/>
</dbReference>
<dbReference type="CDD" id="cd14825">
    <property type="entry name" value="TRAPPC2_sedlin"/>
    <property type="match status" value="1"/>
</dbReference>
<gene>
    <name evidence="2" type="primary">TRS20</name>
    <name evidence="2" type="ORF">IMSHALPRED_005905</name>
</gene>
<sequence>MSYYFCIVGTQDQPLFELEFGTSKQGGDGVARFSQEARHMNPFIVHSSLDFVDELQWTNNQMYLKRIDQFASSHISTFLTPTSTRFMLLHLPHLPNTAPTSQPMPNSFPPFTPYTSVPPSTSTASRGTSSSSSTSIPNNPTSPQTEEAIRQFFGEVFEVWLKAIMNPFASTEGKIGSPVFRQRVVAAGRKYL</sequence>
<dbReference type="GO" id="GO:0005737">
    <property type="term" value="C:cytoplasm"/>
    <property type="evidence" value="ECO:0007669"/>
    <property type="project" value="GOC"/>
</dbReference>
<dbReference type="Proteomes" id="UP000664534">
    <property type="component" value="Unassembled WGS sequence"/>
</dbReference>